<accession>A0AAN8ZR19</accession>
<keyword evidence="2" id="KW-1133">Transmembrane helix</keyword>
<evidence type="ECO:0000256" key="3">
    <source>
        <dbReference type="SAM" id="SignalP"/>
    </source>
</evidence>
<evidence type="ECO:0000256" key="2">
    <source>
        <dbReference type="SAM" id="Phobius"/>
    </source>
</evidence>
<comment type="caution">
    <text evidence="4">The sequence shown here is derived from an EMBL/GenBank/DDBJ whole genome shotgun (WGS) entry which is preliminary data.</text>
</comment>
<proteinExistence type="predicted"/>
<feature type="region of interest" description="Disordered" evidence="1">
    <location>
        <begin position="160"/>
        <end position="181"/>
    </location>
</feature>
<sequence>MQRDFTLMLIFTVCIISAKVTILDPEAIKVTENGSEIRYLLPNGKKSHVLYWSDVTDATFNVTLKYNGDIYYWKTGAMRKTSLHIRVSQTGMWLFANFFSKLISFTGVSDTDTFRIRESLENREVTFSSQDKIFWHLCSGEYSCQLIPPFVAEPEEDDTTKAGQARSFLRTGQSSRDISESSTSPTVHILAAMNGLLLMIICALIIFIYYSRRATRSGTRNGE</sequence>
<evidence type="ECO:0000313" key="4">
    <source>
        <dbReference type="EMBL" id="KAK7063233.1"/>
    </source>
</evidence>
<protein>
    <submittedName>
        <fullName evidence="4">Uncharacterized protein</fullName>
    </submittedName>
</protein>
<organism evidence="4 5">
    <name type="scientific">Halocaridina rubra</name>
    <name type="common">Hawaiian red shrimp</name>
    <dbReference type="NCBI Taxonomy" id="373956"/>
    <lineage>
        <taxon>Eukaryota</taxon>
        <taxon>Metazoa</taxon>
        <taxon>Ecdysozoa</taxon>
        <taxon>Arthropoda</taxon>
        <taxon>Crustacea</taxon>
        <taxon>Multicrustacea</taxon>
        <taxon>Malacostraca</taxon>
        <taxon>Eumalacostraca</taxon>
        <taxon>Eucarida</taxon>
        <taxon>Decapoda</taxon>
        <taxon>Pleocyemata</taxon>
        <taxon>Caridea</taxon>
        <taxon>Atyoidea</taxon>
        <taxon>Atyidae</taxon>
        <taxon>Halocaridina</taxon>
    </lineage>
</organism>
<keyword evidence="2" id="KW-0812">Transmembrane</keyword>
<feature type="signal peptide" evidence="3">
    <location>
        <begin position="1"/>
        <end position="22"/>
    </location>
</feature>
<gene>
    <name evidence="4" type="ORF">SK128_005242</name>
</gene>
<evidence type="ECO:0000313" key="5">
    <source>
        <dbReference type="Proteomes" id="UP001381693"/>
    </source>
</evidence>
<reference evidence="4 5" key="1">
    <citation type="submission" date="2023-11" db="EMBL/GenBank/DDBJ databases">
        <title>Halocaridina rubra genome assembly.</title>
        <authorList>
            <person name="Smith C."/>
        </authorList>
    </citation>
    <scope>NUCLEOTIDE SEQUENCE [LARGE SCALE GENOMIC DNA]</scope>
    <source>
        <strain evidence="4">EP-1</strain>
        <tissue evidence="4">Whole</tissue>
    </source>
</reference>
<feature type="chain" id="PRO_5043015885" evidence="3">
    <location>
        <begin position="23"/>
        <end position="223"/>
    </location>
</feature>
<name>A0AAN8ZR19_HALRR</name>
<keyword evidence="2" id="KW-0472">Membrane</keyword>
<feature type="transmembrane region" description="Helical" evidence="2">
    <location>
        <begin position="189"/>
        <end position="210"/>
    </location>
</feature>
<feature type="compositionally biased region" description="Polar residues" evidence="1">
    <location>
        <begin position="170"/>
        <end position="181"/>
    </location>
</feature>
<keyword evidence="3" id="KW-0732">Signal</keyword>
<dbReference type="EMBL" id="JAXCGZ010020905">
    <property type="protein sequence ID" value="KAK7063233.1"/>
    <property type="molecule type" value="Genomic_DNA"/>
</dbReference>
<evidence type="ECO:0000256" key="1">
    <source>
        <dbReference type="SAM" id="MobiDB-lite"/>
    </source>
</evidence>
<keyword evidence="5" id="KW-1185">Reference proteome</keyword>
<dbReference type="Proteomes" id="UP001381693">
    <property type="component" value="Unassembled WGS sequence"/>
</dbReference>
<dbReference type="AlphaFoldDB" id="A0AAN8ZR19"/>